<dbReference type="InterPro" id="IPR001245">
    <property type="entry name" value="Ser-Thr/Tyr_kinase_cat_dom"/>
</dbReference>
<dbReference type="PROSITE" id="PS00108">
    <property type="entry name" value="PROTEIN_KINASE_ST"/>
    <property type="match status" value="1"/>
</dbReference>
<dbReference type="GO" id="GO:0005524">
    <property type="term" value="F:ATP binding"/>
    <property type="evidence" value="ECO:0007669"/>
    <property type="project" value="InterPro"/>
</dbReference>
<gene>
    <name evidence="3" type="ORF">CALVIDRAFT_562325</name>
</gene>
<dbReference type="InterPro" id="IPR051681">
    <property type="entry name" value="Ser/Thr_Kinases-Pseudokinases"/>
</dbReference>
<dbReference type="PANTHER" id="PTHR44329:SF214">
    <property type="entry name" value="PROTEIN KINASE DOMAIN-CONTAINING PROTEIN"/>
    <property type="match status" value="1"/>
</dbReference>
<proteinExistence type="predicted"/>
<dbReference type="InterPro" id="IPR000719">
    <property type="entry name" value="Prot_kinase_dom"/>
</dbReference>
<dbReference type="OrthoDB" id="4062651at2759"/>
<feature type="domain" description="Protein kinase" evidence="2">
    <location>
        <begin position="629"/>
        <end position="912"/>
    </location>
</feature>
<feature type="compositionally biased region" description="Basic and acidic residues" evidence="1">
    <location>
        <begin position="1003"/>
        <end position="1016"/>
    </location>
</feature>
<dbReference type="InterPro" id="IPR008271">
    <property type="entry name" value="Ser/Thr_kinase_AS"/>
</dbReference>
<dbReference type="Gene3D" id="1.10.510.10">
    <property type="entry name" value="Transferase(Phosphotransferase) domain 1"/>
    <property type="match status" value="2"/>
</dbReference>
<dbReference type="SUPFAM" id="SSF56112">
    <property type="entry name" value="Protein kinase-like (PK-like)"/>
    <property type="match status" value="2"/>
</dbReference>
<dbReference type="Pfam" id="PF07714">
    <property type="entry name" value="PK_Tyr_Ser-Thr"/>
    <property type="match status" value="2"/>
</dbReference>
<dbReference type="Proteomes" id="UP000076738">
    <property type="component" value="Unassembled WGS sequence"/>
</dbReference>
<reference evidence="3 4" key="1">
    <citation type="journal article" date="2016" name="Mol. Biol. Evol.">
        <title>Comparative Genomics of Early-Diverging Mushroom-Forming Fungi Provides Insights into the Origins of Lignocellulose Decay Capabilities.</title>
        <authorList>
            <person name="Nagy L.G."/>
            <person name="Riley R."/>
            <person name="Tritt A."/>
            <person name="Adam C."/>
            <person name="Daum C."/>
            <person name="Floudas D."/>
            <person name="Sun H."/>
            <person name="Yadav J.S."/>
            <person name="Pangilinan J."/>
            <person name="Larsson K.H."/>
            <person name="Matsuura K."/>
            <person name="Barry K."/>
            <person name="Labutti K."/>
            <person name="Kuo R."/>
            <person name="Ohm R.A."/>
            <person name="Bhattacharya S.S."/>
            <person name="Shirouzu T."/>
            <person name="Yoshinaga Y."/>
            <person name="Martin F.M."/>
            <person name="Grigoriev I.V."/>
            <person name="Hibbett D.S."/>
        </authorList>
    </citation>
    <scope>NUCLEOTIDE SEQUENCE [LARGE SCALE GENOMIC DNA]</scope>
    <source>
        <strain evidence="3 4">TUFC12733</strain>
    </source>
</reference>
<accession>A0A167P4U8</accession>
<evidence type="ECO:0000313" key="3">
    <source>
        <dbReference type="EMBL" id="KZO98419.1"/>
    </source>
</evidence>
<keyword evidence="4" id="KW-1185">Reference proteome</keyword>
<dbReference type="PANTHER" id="PTHR44329">
    <property type="entry name" value="SERINE/THREONINE-PROTEIN KINASE TNNI3K-RELATED"/>
    <property type="match status" value="1"/>
</dbReference>
<feature type="domain" description="Protein kinase" evidence="2">
    <location>
        <begin position="219"/>
        <end position="485"/>
    </location>
</feature>
<dbReference type="InterPro" id="IPR011009">
    <property type="entry name" value="Kinase-like_dom_sf"/>
</dbReference>
<feature type="region of interest" description="Disordered" evidence="1">
    <location>
        <begin position="986"/>
        <end position="1016"/>
    </location>
</feature>
<sequence length="1290" mass="144169">MAPTNPSPSTFTLGRRAKDVFEAVIGIKQIVKERSTQLDDLAFYCKTMGETLEEGKDTWTTDGLKRTGQAALNALDKVHDESQAWKTLWYGKQLTSLSDIDEPLARWKEQVTQSYQDYTISMAQVNLATNQSVRMLLTSQLTIDTMKAMSNADDARLRPQIPLLMDKGFEDRDTLDADLSPEERKIKFKALRDILTTKTVPSSVELKGDLSIEAYPSYADDGSDIYKGEWRTNIQGTRHTKVVAVKCLRDPHPDGSRAAKFLYEGALWRMLAHQNIVPFYGIYIRGPTIGLVSLWFGSLNVVKYLRQYPNCNRKTIVKGIADGIAYLHEYEIVHGSVCGSNICMDETGKPMLTNFGLAAASSADGELIADGMSTSNTLTTARWLAPELTSTTSRAPTFASDVFSFARTILEIMTGEKPFSEEKNVFKVIGDLRIGELHATRPSNLEVAKRGLTDEVWSLLNAMWAQDPNERPTMEDVVHALKQLMSEGPERQASELNCAKDPTRAALQPPSGLFGSTATMDVHNGPFSVLRRTRGPLDQTQRRSGRPHPALAQTGKTNAFNEPILSDPEIARGKPASPQPAINPARHAVVSIPASPTPDVYDKHNSEELSKVLRGLIAGIKVKEVMVERTGEKHVAAGAFGVVWQGHLLPLRELVAIKIPRDVSNVGKMQKRLRRELSSWSALKHENVLPLLGVVLAPAAGHLWLISPWMEKSNLREYMLQHPEADPLHMLMGVGRGLTYVHSQSIVHGDLKANNVLVDDSGQPRLMDFGMSLELEDLDTLPSTSSLFYGNARWLAPERLDPKRFQMSAAKARSTSSDVYAFGMVIYEVFSGQVPFHEITNQAIVPVHILEGKRPNALDDFTRLGFNGRLCALLSACWQGDPTTRPSTETVEDVLKTVSSETAGMREYHETMRERALRAEMELEAVEAKLKSALQNEEKTATALAQMNKKYEGVFGKVESTESELRRASRNLKKADKEKSLLRAQLEESTQLHDQRIGSMAQRESELQRRLDKANERWERTRTELKTKSQMLSACQDLFNKMKDATDGLSVNLAPSVPPYPSVPPFTDKPAEYFVNRVGELNSAILNFSTQLTTQANHRPNMKTIQGAICETLYVEVLEETVFFFGAEDNPADAPLEVQQTIAESSEARRQWILMTRRHLQGRQKAEDLRPAKEKLIRQVFRSINDKTYGTKTLLDSDTKFRDIMDTLCGTCIELAHDLGCSSTDLRILHFVYETQFDNTWMAPGVHPEQRTPVLRTEQFGLAAYPDTVYIKAVVACRQSPQPQPLTWAQ</sequence>
<dbReference type="GO" id="GO:0004674">
    <property type="term" value="F:protein serine/threonine kinase activity"/>
    <property type="evidence" value="ECO:0007669"/>
    <property type="project" value="TreeGrafter"/>
</dbReference>
<evidence type="ECO:0000256" key="1">
    <source>
        <dbReference type="SAM" id="MobiDB-lite"/>
    </source>
</evidence>
<dbReference type="EMBL" id="KV417276">
    <property type="protein sequence ID" value="KZO98419.1"/>
    <property type="molecule type" value="Genomic_DNA"/>
</dbReference>
<organism evidence="3 4">
    <name type="scientific">Calocera viscosa (strain TUFC12733)</name>
    <dbReference type="NCBI Taxonomy" id="1330018"/>
    <lineage>
        <taxon>Eukaryota</taxon>
        <taxon>Fungi</taxon>
        <taxon>Dikarya</taxon>
        <taxon>Basidiomycota</taxon>
        <taxon>Agaricomycotina</taxon>
        <taxon>Dacrymycetes</taxon>
        <taxon>Dacrymycetales</taxon>
        <taxon>Dacrymycetaceae</taxon>
        <taxon>Calocera</taxon>
    </lineage>
</organism>
<dbReference type="SMART" id="SM00220">
    <property type="entry name" value="S_TKc"/>
    <property type="match status" value="2"/>
</dbReference>
<dbReference type="STRING" id="1330018.A0A167P4U8"/>
<evidence type="ECO:0000259" key="2">
    <source>
        <dbReference type="PROSITE" id="PS50011"/>
    </source>
</evidence>
<protein>
    <submittedName>
        <fullName evidence="3">Kinase-like protein</fullName>
    </submittedName>
</protein>
<name>A0A167P4U8_CALVF</name>
<keyword evidence="3" id="KW-0418">Kinase</keyword>
<dbReference type="PROSITE" id="PS50011">
    <property type="entry name" value="PROTEIN_KINASE_DOM"/>
    <property type="match status" value="2"/>
</dbReference>
<keyword evidence="3" id="KW-0808">Transferase</keyword>
<evidence type="ECO:0000313" key="4">
    <source>
        <dbReference type="Proteomes" id="UP000076738"/>
    </source>
</evidence>